<proteinExistence type="predicted"/>
<protein>
    <submittedName>
        <fullName evidence="1">Uncharacterized protein</fullName>
    </submittedName>
</protein>
<comment type="caution">
    <text evidence="1">The sequence shown here is derived from an EMBL/GenBank/DDBJ whole genome shotgun (WGS) entry which is preliminary data.</text>
</comment>
<sequence length="135" mass="15546">MLISGSTRSMKWGVSAIFALIEACRTRICQERQNLRKHSILRTQGRQQSRKHFSQTQPLRKRLSVSTLQQQLYGIAKQWVLCGKSGSFTLQNSRFCNAEAQMLVFNETFLTKSERFYVETAPTSQGRNLLRSSIQ</sequence>
<reference evidence="1" key="1">
    <citation type="submission" date="2020-04" db="EMBL/GenBank/DDBJ databases">
        <title>Deep metagenomics examines the oral microbiome during advanced dental caries in children, revealing novel taxa and co-occurrences with host molecules.</title>
        <authorList>
            <person name="Baker J.L."/>
            <person name="Morton J.T."/>
            <person name="Dinis M."/>
            <person name="Alvarez R."/>
            <person name="Tran N.C."/>
            <person name="Knight R."/>
            <person name="Edlund A."/>
        </authorList>
    </citation>
    <scope>NUCLEOTIDE SEQUENCE</scope>
    <source>
        <strain evidence="1">JCVI_32_bin.50</strain>
    </source>
</reference>
<dbReference type="EMBL" id="JABZTM010000031">
    <property type="protein sequence ID" value="MBF1446557.1"/>
    <property type="molecule type" value="Genomic_DNA"/>
</dbReference>
<organism evidence="1 2">
    <name type="scientific">Prevotella nigrescens</name>
    <dbReference type="NCBI Taxonomy" id="28133"/>
    <lineage>
        <taxon>Bacteria</taxon>
        <taxon>Pseudomonadati</taxon>
        <taxon>Bacteroidota</taxon>
        <taxon>Bacteroidia</taxon>
        <taxon>Bacteroidales</taxon>
        <taxon>Prevotellaceae</taxon>
        <taxon>Prevotella</taxon>
    </lineage>
</organism>
<dbReference type="Proteomes" id="UP000787419">
    <property type="component" value="Unassembled WGS sequence"/>
</dbReference>
<dbReference type="AlphaFoldDB" id="A0A9D5WZ74"/>
<evidence type="ECO:0000313" key="2">
    <source>
        <dbReference type="Proteomes" id="UP000787419"/>
    </source>
</evidence>
<name>A0A9D5WZ74_9BACT</name>
<evidence type="ECO:0000313" key="1">
    <source>
        <dbReference type="EMBL" id="MBF1446557.1"/>
    </source>
</evidence>
<accession>A0A9D5WZ74</accession>
<gene>
    <name evidence="1" type="ORF">HXN55_04100</name>
</gene>